<dbReference type="Gene3D" id="3.40.720.10">
    <property type="entry name" value="Alkaline Phosphatase, subunit A"/>
    <property type="match status" value="1"/>
</dbReference>
<dbReference type="EMBL" id="CP116967">
    <property type="protein sequence ID" value="WNM57645.1"/>
    <property type="molecule type" value="Genomic_DNA"/>
</dbReference>
<dbReference type="InterPro" id="IPR017850">
    <property type="entry name" value="Alkaline_phosphatase_core_sf"/>
</dbReference>
<keyword evidence="2" id="KW-1185">Reference proteome</keyword>
<protein>
    <submittedName>
        <fullName evidence="1">Alkaline phosphatase family protein</fullName>
    </submittedName>
</protein>
<dbReference type="Proteomes" id="UP001302719">
    <property type="component" value="Chromosome"/>
</dbReference>
<dbReference type="RefSeq" id="WP_312642371.1">
    <property type="nucleotide sequence ID" value="NZ_CP116967.1"/>
</dbReference>
<dbReference type="AlphaFoldDB" id="A0AA96JS31"/>
<name>A0AA96JS31_9BACT</name>
<evidence type="ECO:0000313" key="2">
    <source>
        <dbReference type="Proteomes" id="UP001302719"/>
    </source>
</evidence>
<dbReference type="InterPro" id="IPR002591">
    <property type="entry name" value="Phosphodiest/P_Trfase"/>
</dbReference>
<dbReference type="Pfam" id="PF01663">
    <property type="entry name" value="Phosphodiest"/>
    <property type="match status" value="1"/>
</dbReference>
<dbReference type="KEGG" id="nall:PP769_16995"/>
<organism evidence="1 2">
    <name type="scientific">Candidatus Nitrospira allomarina</name>
    <dbReference type="NCBI Taxonomy" id="3020900"/>
    <lineage>
        <taxon>Bacteria</taxon>
        <taxon>Pseudomonadati</taxon>
        <taxon>Nitrospirota</taxon>
        <taxon>Nitrospiria</taxon>
        <taxon>Nitrospirales</taxon>
        <taxon>Nitrospiraceae</taxon>
        <taxon>Nitrospira</taxon>
    </lineage>
</organism>
<proteinExistence type="predicted"/>
<gene>
    <name evidence="1" type="ORF">PP769_16995</name>
</gene>
<evidence type="ECO:0000313" key="1">
    <source>
        <dbReference type="EMBL" id="WNM57645.1"/>
    </source>
</evidence>
<sequence>MPRLCLLGLDAGDFDYIQSRASALPCLQEKLKSGNLVKLDVPKALSGSVWPTFYNGADPGVHGMYQHLVWDAKRMGLRRIGADWSFYHPFWQDIENTGHHVVILDVPYSFPVALNKGLEITDWATHGQTYPLGCSQERVKAIIQNMGNSPIGRETPIQKTSGELKTIQQQLIASAELKSRLIIELMQKVEWDLFVAVFAETHRGGHVFFSNEDEKAFGPDTPLLKIYQAVDRALARIFGHVDEETTIVVFSAHGMTRDYAQGHIVRPLMKRINEIFLEKYCGVSPKRRFRMNGLVPYLRKVVPSRLQYAIGASSPDFVRQWVVEKEIIGGLDWSLTPGFALRTDIRTELRLNLIGRESQGMLAPHSKLHTHYVAFLKNVFLELRDRDTNVHLVDEVVDTQEIFSGDRSGLLPDYVITWNARPFVKRVYSPLVGELTFAQLPGARGGDHTDYGFAIIPDSVRDLHPLHHIKDLAGWSKRFVNMDG</sequence>
<reference evidence="1 2" key="1">
    <citation type="submission" date="2023-01" db="EMBL/GenBank/DDBJ databases">
        <title>Cultivation and genomic characterization of new, ubiquitous marine nitrite-oxidizing bacteria from the Nitrospirales.</title>
        <authorList>
            <person name="Mueller A.J."/>
            <person name="Daebeler A."/>
            <person name="Herbold C.W."/>
            <person name="Kirkegaard R.H."/>
            <person name="Daims H."/>
        </authorList>
    </citation>
    <scope>NUCLEOTIDE SEQUENCE [LARGE SCALE GENOMIC DNA]</scope>
    <source>
        <strain evidence="1 2">VA</strain>
    </source>
</reference>
<accession>A0AA96JS31</accession>
<dbReference type="SUPFAM" id="SSF53649">
    <property type="entry name" value="Alkaline phosphatase-like"/>
    <property type="match status" value="1"/>
</dbReference>